<evidence type="ECO:0000256" key="2">
    <source>
        <dbReference type="ARBA" id="ARBA00022473"/>
    </source>
</evidence>
<keyword evidence="2" id="KW-0217">Developmental protein</keyword>
<evidence type="ECO:0000256" key="4">
    <source>
        <dbReference type="PROSITE-ProRule" id="PRU00108"/>
    </source>
</evidence>
<reference evidence="10" key="1">
    <citation type="submission" date="2017-02" db="UniProtKB">
        <authorList>
            <consortium name="WormBaseParasite"/>
        </authorList>
    </citation>
    <scope>IDENTIFICATION</scope>
</reference>
<accession>A0A0N4U9A0</accession>
<evidence type="ECO:0000259" key="6">
    <source>
        <dbReference type="PROSITE" id="PS50071"/>
    </source>
</evidence>
<dbReference type="AlphaFoldDB" id="A0A0N4U9A0"/>
<evidence type="ECO:0000256" key="5">
    <source>
        <dbReference type="RuleBase" id="RU000682"/>
    </source>
</evidence>
<keyword evidence="4 5" id="KW-0238">DNA-binding</keyword>
<dbReference type="Proteomes" id="UP000038040">
    <property type="component" value="Unplaced"/>
</dbReference>
<dbReference type="PANTHER" id="PTHR24338:SF0">
    <property type="entry name" value="MUSCLE SEGMENTATION HOMEOBOX"/>
    <property type="match status" value="1"/>
</dbReference>
<sequence>MSSLFSRCSIFASCSNQGNLNSSPFSRANVTSAIIQRQSALRHPGNAADFLAGRADGLHIFDGFSLGRECYFPDSTNIPHPISHGIFSAIPHSSTSVPFFGHRTQMFQNYTWPSLSNSNPSAASGDRRNSEQMNFPPVLLRKHKNNRKPRTPFSSSQLKSLEQQFHGKPYLSIAERSEVSKKLNLTETQVKIWFQVSQLTNFYHPSYTER</sequence>
<name>A0A0N4U9A0_DRAME</name>
<dbReference type="CDD" id="cd00086">
    <property type="entry name" value="homeodomain"/>
    <property type="match status" value="1"/>
</dbReference>
<dbReference type="SUPFAM" id="SSF46689">
    <property type="entry name" value="Homeodomain-like"/>
    <property type="match status" value="1"/>
</dbReference>
<feature type="domain" description="Homeobox" evidence="6">
    <location>
        <begin position="144"/>
        <end position="195"/>
    </location>
</feature>
<keyword evidence="9" id="KW-1185">Reference proteome</keyword>
<dbReference type="WBParaSite" id="DME_0000365001-mRNA-1">
    <property type="protein sequence ID" value="DME_0000365001-mRNA-1"/>
    <property type="gene ID" value="DME_0000365001"/>
</dbReference>
<dbReference type="GO" id="GO:0000981">
    <property type="term" value="F:DNA-binding transcription factor activity, RNA polymerase II-specific"/>
    <property type="evidence" value="ECO:0007669"/>
    <property type="project" value="TreeGrafter"/>
</dbReference>
<dbReference type="InterPro" id="IPR001356">
    <property type="entry name" value="HD"/>
</dbReference>
<dbReference type="Proteomes" id="UP000274756">
    <property type="component" value="Unassembled WGS sequence"/>
</dbReference>
<dbReference type="PROSITE" id="PS50071">
    <property type="entry name" value="HOMEOBOX_2"/>
    <property type="match status" value="1"/>
</dbReference>
<dbReference type="PANTHER" id="PTHR24338">
    <property type="entry name" value="HOMEOBOX PROTEIN MSX"/>
    <property type="match status" value="1"/>
</dbReference>
<comment type="similarity">
    <text evidence="3">Belongs to the Msh homeobox family.</text>
</comment>
<feature type="DNA-binding region" description="Homeobox" evidence="4">
    <location>
        <begin position="146"/>
        <end position="196"/>
    </location>
</feature>
<dbReference type="GO" id="GO:0000977">
    <property type="term" value="F:RNA polymerase II transcription regulatory region sequence-specific DNA binding"/>
    <property type="evidence" value="ECO:0007669"/>
    <property type="project" value="TreeGrafter"/>
</dbReference>
<keyword evidence="4 5" id="KW-0371">Homeobox</keyword>
<dbReference type="GO" id="GO:0048598">
    <property type="term" value="P:embryonic morphogenesis"/>
    <property type="evidence" value="ECO:0007669"/>
    <property type="project" value="TreeGrafter"/>
</dbReference>
<dbReference type="OrthoDB" id="6159439at2759"/>
<comment type="subcellular location">
    <subcellularLocation>
        <location evidence="1 4 5">Nucleus</location>
    </subcellularLocation>
</comment>
<dbReference type="GO" id="GO:0005634">
    <property type="term" value="C:nucleus"/>
    <property type="evidence" value="ECO:0007669"/>
    <property type="project" value="UniProtKB-SubCell"/>
</dbReference>
<dbReference type="EMBL" id="UYYG01001162">
    <property type="protein sequence ID" value="VDN57682.1"/>
    <property type="molecule type" value="Genomic_DNA"/>
</dbReference>
<keyword evidence="4 5" id="KW-0539">Nucleus</keyword>
<organism evidence="8 10">
    <name type="scientific">Dracunculus medinensis</name>
    <name type="common">Guinea worm</name>
    <dbReference type="NCBI Taxonomy" id="318479"/>
    <lineage>
        <taxon>Eukaryota</taxon>
        <taxon>Metazoa</taxon>
        <taxon>Ecdysozoa</taxon>
        <taxon>Nematoda</taxon>
        <taxon>Chromadorea</taxon>
        <taxon>Rhabditida</taxon>
        <taxon>Spirurina</taxon>
        <taxon>Dracunculoidea</taxon>
        <taxon>Dracunculidae</taxon>
        <taxon>Dracunculus</taxon>
    </lineage>
</organism>
<dbReference type="Gene3D" id="1.10.10.60">
    <property type="entry name" value="Homeodomain-like"/>
    <property type="match status" value="1"/>
</dbReference>
<protein>
    <submittedName>
        <fullName evidence="10">Homeobox domain-containing protein</fullName>
    </submittedName>
</protein>
<proteinExistence type="inferred from homology"/>
<dbReference type="STRING" id="318479.A0A0N4U9A0"/>
<evidence type="ECO:0000313" key="10">
    <source>
        <dbReference type="WBParaSite" id="DME_0000365001-mRNA-1"/>
    </source>
</evidence>
<dbReference type="InterPro" id="IPR050674">
    <property type="entry name" value="Msh_Homeobox_Regulators"/>
</dbReference>
<gene>
    <name evidence="7" type="ORF">DME_LOCUS7655</name>
</gene>
<evidence type="ECO:0000256" key="3">
    <source>
        <dbReference type="ARBA" id="ARBA00038425"/>
    </source>
</evidence>
<evidence type="ECO:0000313" key="8">
    <source>
        <dbReference type="Proteomes" id="UP000038040"/>
    </source>
</evidence>
<dbReference type="InterPro" id="IPR009057">
    <property type="entry name" value="Homeodomain-like_sf"/>
</dbReference>
<dbReference type="Pfam" id="PF00046">
    <property type="entry name" value="Homeodomain"/>
    <property type="match status" value="1"/>
</dbReference>
<evidence type="ECO:0000256" key="1">
    <source>
        <dbReference type="ARBA" id="ARBA00004123"/>
    </source>
</evidence>
<evidence type="ECO:0000313" key="9">
    <source>
        <dbReference type="Proteomes" id="UP000274756"/>
    </source>
</evidence>
<dbReference type="SMART" id="SM00389">
    <property type="entry name" value="HOX"/>
    <property type="match status" value="1"/>
</dbReference>
<reference evidence="7 9" key="2">
    <citation type="submission" date="2018-11" db="EMBL/GenBank/DDBJ databases">
        <authorList>
            <consortium name="Pathogen Informatics"/>
        </authorList>
    </citation>
    <scope>NUCLEOTIDE SEQUENCE [LARGE SCALE GENOMIC DNA]</scope>
</reference>
<evidence type="ECO:0000313" key="7">
    <source>
        <dbReference type="EMBL" id="VDN57682.1"/>
    </source>
</evidence>